<evidence type="ECO:0000256" key="2">
    <source>
        <dbReference type="ARBA" id="ARBA00022741"/>
    </source>
</evidence>
<dbReference type="Proteomes" id="UP000865592">
    <property type="component" value="Unassembled WGS sequence"/>
</dbReference>
<dbReference type="PANTHER" id="PTHR45633">
    <property type="entry name" value="60 KDA HEAT SHOCK PROTEIN, MITOCHONDRIAL"/>
    <property type="match status" value="1"/>
</dbReference>
<dbReference type="Proteomes" id="UP000392616">
    <property type="component" value="Unassembled WGS sequence"/>
</dbReference>
<evidence type="ECO:0000256" key="5">
    <source>
        <dbReference type="ARBA" id="ARBA00023235"/>
    </source>
</evidence>
<keyword evidence="5 6" id="KW-0413">Isomerase</keyword>
<dbReference type="InterPro" id="IPR027413">
    <property type="entry name" value="GROEL-like_equatorial_sf"/>
</dbReference>
<comment type="subcellular location">
    <subcellularLocation>
        <location evidence="6">Cytoplasm</location>
    </subcellularLocation>
</comment>
<evidence type="ECO:0000313" key="19">
    <source>
        <dbReference type="Proteomes" id="UP000466051"/>
    </source>
</evidence>
<dbReference type="Proteomes" id="UP000466051">
    <property type="component" value="Unassembled WGS sequence"/>
</dbReference>
<comment type="caution">
    <text evidence="12">The sequence shown here is derived from an EMBL/GenBank/DDBJ whole genome shotgun (WGS) entry which is preliminary data.</text>
</comment>
<dbReference type="NCBIfam" id="NF009489">
    <property type="entry name" value="PRK12851.1"/>
    <property type="match status" value="1"/>
</dbReference>
<dbReference type="NCBIfam" id="TIGR02348">
    <property type="entry name" value="GroEL"/>
    <property type="match status" value="1"/>
</dbReference>
<feature type="binding site" evidence="6">
    <location>
        <begin position="29"/>
        <end position="32"/>
    </location>
    <ligand>
        <name>ATP</name>
        <dbReference type="ChEBI" id="CHEBI:30616"/>
    </ligand>
</feature>
<evidence type="ECO:0000313" key="18">
    <source>
        <dbReference type="Proteomes" id="UP000410873"/>
    </source>
</evidence>
<dbReference type="AlphaFoldDB" id="A0A1E7PGK8"/>
<dbReference type="FunFam" id="3.50.7.10:FF:000001">
    <property type="entry name" value="60 kDa chaperonin"/>
    <property type="match status" value="1"/>
</dbReference>
<feature type="binding site" evidence="6">
    <location>
        <position position="50"/>
    </location>
    <ligand>
        <name>ATP</name>
        <dbReference type="ChEBI" id="CHEBI:30616"/>
    </ligand>
</feature>
<evidence type="ECO:0000313" key="9">
    <source>
        <dbReference type="EMBL" id="EAJ9718419.1"/>
    </source>
</evidence>
<evidence type="ECO:0000256" key="8">
    <source>
        <dbReference type="RuleBase" id="RU000419"/>
    </source>
</evidence>
<keyword evidence="6" id="KW-0963">Cytoplasm</keyword>
<proteinExistence type="inferred from homology"/>
<reference evidence="15 17" key="2">
    <citation type="submission" date="2018-05" db="EMBL/GenBank/DDBJ databases">
        <authorList>
            <consortium name="NARMS: The National Antimicrobial Resistance Monitoring System"/>
        </authorList>
    </citation>
    <scope>NUCLEOTIDE SEQUENCE [LARGE SCALE GENOMIC DNA]</scope>
    <source>
        <strain evidence="11 17">CVM N62988</strain>
        <strain evidence="12 15">FSIS1607212</strain>
    </source>
</reference>
<dbReference type="Pfam" id="PF00118">
    <property type="entry name" value="Cpn60_TCP1"/>
    <property type="match status" value="1"/>
</dbReference>
<dbReference type="GO" id="GO:0005737">
    <property type="term" value="C:cytoplasm"/>
    <property type="evidence" value="ECO:0007669"/>
    <property type="project" value="UniProtKB-SubCell"/>
</dbReference>
<dbReference type="OMA" id="TDTDKME"/>
<dbReference type="CDD" id="cd03344">
    <property type="entry name" value="GroEL"/>
    <property type="match status" value="1"/>
</dbReference>
<comment type="subunit">
    <text evidence="6 8">Forms a cylinder of 14 subunits composed of two heptameric rings stacked back-to-back. Interacts with the co-chaperonin GroES.</text>
</comment>
<dbReference type="Gene3D" id="3.50.7.10">
    <property type="entry name" value="GroEL"/>
    <property type="match status" value="1"/>
</dbReference>
<evidence type="ECO:0000256" key="1">
    <source>
        <dbReference type="ARBA" id="ARBA00006607"/>
    </source>
</evidence>
<evidence type="ECO:0000313" key="13">
    <source>
        <dbReference type="EMBL" id="EDP7180857.1"/>
    </source>
</evidence>
<dbReference type="GO" id="GO:0016853">
    <property type="term" value="F:isomerase activity"/>
    <property type="evidence" value="ECO:0007669"/>
    <property type="project" value="UniProtKB-KW"/>
</dbReference>
<dbReference type="EC" id="5.6.1.7" evidence="6"/>
<dbReference type="InterPro" id="IPR001844">
    <property type="entry name" value="Cpn60/GroEL"/>
</dbReference>
<evidence type="ECO:0000313" key="17">
    <source>
        <dbReference type="Proteomes" id="UP000392616"/>
    </source>
</evidence>
<evidence type="ECO:0000313" key="10">
    <source>
        <dbReference type="EMBL" id="EAK3958433.1"/>
    </source>
</evidence>
<reference evidence="10 18" key="3">
    <citation type="submission" date="2018-05" db="EMBL/GenBank/DDBJ databases">
        <authorList>
            <consortium name="PulseNet: The National Subtyping Network for Foodborne Disease Surveillance"/>
            <person name="Tarr C.L."/>
            <person name="Trees E."/>
            <person name="Katz L.S."/>
            <person name="Carleton-Romer H.A."/>
            <person name="Stroika S."/>
            <person name="Kucerova Z."/>
            <person name="Roache K.F."/>
            <person name="Sabol A.L."/>
            <person name="Besser J."/>
            <person name="Gerner-Smidt P."/>
        </authorList>
    </citation>
    <scope>NUCLEOTIDE SEQUENCE [LARGE SCALE GENOMIC DNA]</scope>
    <source>
        <strain evidence="10 18">PNUSAC003589</strain>
        <strain evidence="9 16">PNUSAC009041</strain>
        <strain evidence="13 19">PNUSAC013726</strain>
    </source>
</reference>
<dbReference type="EMBL" id="MKBD01000007">
    <property type="protein sequence ID" value="OEY03122.1"/>
    <property type="molecule type" value="Genomic_DNA"/>
</dbReference>
<dbReference type="InterPro" id="IPR018370">
    <property type="entry name" value="Chaperonin_Cpn60_CS"/>
</dbReference>
<dbReference type="GO" id="GO:0042026">
    <property type="term" value="P:protein refolding"/>
    <property type="evidence" value="ECO:0007669"/>
    <property type="project" value="UniProtKB-UniRule"/>
</dbReference>
<dbReference type="PROSITE" id="PS00296">
    <property type="entry name" value="CHAPERONINS_CPN60"/>
    <property type="match status" value="1"/>
</dbReference>
<evidence type="ECO:0000256" key="7">
    <source>
        <dbReference type="RuleBase" id="RU000418"/>
    </source>
</evidence>
<dbReference type="SMR" id="A0A1E7PGK8"/>
<dbReference type="GO" id="GO:0005524">
    <property type="term" value="F:ATP binding"/>
    <property type="evidence" value="ECO:0007669"/>
    <property type="project" value="UniProtKB-UniRule"/>
</dbReference>
<dbReference type="NCBIfam" id="NF000592">
    <property type="entry name" value="PRK00013.1"/>
    <property type="match status" value="1"/>
</dbReference>
<evidence type="ECO:0000256" key="4">
    <source>
        <dbReference type="ARBA" id="ARBA00023186"/>
    </source>
</evidence>
<evidence type="ECO:0000313" key="14">
    <source>
        <dbReference type="EMBL" id="OEY03122.1"/>
    </source>
</evidence>
<accession>A0A1E7PGK8</accession>
<dbReference type="EMBL" id="AACHYE010000001">
    <property type="protein sequence ID" value="EAK6412580.1"/>
    <property type="molecule type" value="Genomic_DNA"/>
</dbReference>
<feature type="binding site" evidence="6">
    <location>
        <begin position="86"/>
        <end position="90"/>
    </location>
    <ligand>
        <name>ATP</name>
        <dbReference type="ChEBI" id="CHEBI:30616"/>
    </ligand>
</feature>
<evidence type="ECO:0000313" key="20">
    <source>
        <dbReference type="Proteomes" id="UP000865592"/>
    </source>
</evidence>
<evidence type="ECO:0000313" key="15">
    <source>
        <dbReference type="Proteomes" id="UP000335162"/>
    </source>
</evidence>
<evidence type="ECO:0000313" key="11">
    <source>
        <dbReference type="EMBL" id="EAK6412580.1"/>
    </source>
</evidence>
<dbReference type="EMBL" id="AACNRY010000003">
    <property type="protein sequence ID" value="EAL3734758.1"/>
    <property type="molecule type" value="Genomic_DNA"/>
</dbReference>
<keyword evidence="3 6" id="KW-0067">ATP-binding</keyword>
<dbReference type="InterPro" id="IPR002423">
    <property type="entry name" value="Cpn60/GroEL/TCP-1"/>
</dbReference>
<dbReference type="SUPFAM" id="SSF52029">
    <property type="entry name" value="GroEL apical domain-like"/>
    <property type="match status" value="1"/>
</dbReference>
<dbReference type="InterPro" id="IPR027410">
    <property type="entry name" value="TCP-1-like_intermed_sf"/>
</dbReference>
<dbReference type="InterPro" id="IPR027409">
    <property type="entry name" value="GroEL-like_apical_dom_sf"/>
</dbReference>
<dbReference type="HAMAP" id="MF_00600">
    <property type="entry name" value="CH60"/>
    <property type="match status" value="1"/>
</dbReference>
<dbReference type="EMBL" id="AANOAG010000005">
    <property type="protein sequence ID" value="EDP7180857.1"/>
    <property type="molecule type" value="Genomic_DNA"/>
</dbReference>
<keyword evidence="2 6" id="KW-0547">Nucleotide-binding</keyword>
<protein>
    <recommendedName>
        <fullName evidence="6">Chaperonin GroEL</fullName>
        <ecNumber evidence="6">5.6.1.7</ecNumber>
    </recommendedName>
    <alternativeName>
        <fullName evidence="6">60 kDa chaperonin</fullName>
    </alternativeName>
    <alternativeName>
        <fullName evidence="6">Chaperonin-60</fullName>
        <shortName evidence="6">Cpn60</shortName>
    </alternativeName>
</protein>
<dbReference type="Gene3D" id="3.30.260.10">
    <property type="entry name" value="TCP-1-like chaperonin intermediate domain"/>
    <property type="match status" value="1"/>
</dbReference>
<dbReference type="SUPFAM" id="SSF48592">
    <property type="entry name" value="GroEL equatorial domain-like"/>
    <property type="match status" value="2"/>
</dbReference>
<organism evidence="12 15">
    <name type="scientific">Campylobacter jejuni</name>
    <dbReference type="NCBI Taxonomy" id="197"/>
    <lineage>
        <taxon>Bacteria</taxon>
        <taxon>Pseudomonadati</taxon>
        <taxon>Campylobacterota</taxon>
        <taxon>Epsilonproteobacteria</taxon>
        <taxon>Campylobacterales</taxon>
        <taxon>Campylobacteraceae</taxon>
        <taxon>Campylobacter</taxon>
    </lineage>
</organism>
<dbReference type="Gene3D" id="1.10.560.10">
    <property type="entry name" value="GroEL-like equatorial domain"/>
    <property type="match status" value="1"/>
</dbReference>
<dbReference type="GO" id="GO:0140662">
    <property type="term" value="F:ATP-dependent protein folding chaperone"/>
    <property type="evidence" value="ECO:0007669"/>
    <property type="project" value="InterPro"/>
</dbReference>
<reference evidence="14 20" key="1">
    <citation type="submission" date="2016-09" db="EMBL/GenBank/DDBJ databases">
        <title>Campylobacter genomics.</title>
        <authorList>
            <person name="Weis A.M."/>
            <person name="Weimer B.C."/>
            <person name="Gilpin B."/>
            <person name="Huang B.C."/>
            <person name="Kong N."/>
        </authorList>
    </citation>
    <scope>NUCLEOTIDE SEQUENCE [LARGE SCALE GENOMIC DNA]</scope>
    <source>
        <strain evidence="14 20">BCW_4735</strain>
    </source>
</reference>
<dbReference type="EMBL" id="AACFWJ010000001">
    <property type="protein sequence ID" value="EAK3958433.1"/>
    <property type="molecule type" value="Genomic_DNA"/>
</dbReference>
<dbReference type="Proteomes" id="UP000335162">
    <property type="component" value="Unassembled WGS sequence"/>
</dbReference>
<feature type="binding site" evidence="6">
    <location>
        <position position="414"/>
    </location>
    <ligand>
        <name>ATP</name>
        <dbReference type="ChEBI" id="CHEBI:30616"/>
    </ligand>
</feature>
<dbReference type="Proteomes" id="UP000410873">
    <property type="component" value="Unassembled WGS sequence"/>
</dbReference>
<feature type="binding site" evidence="6">
    <location>
        <begin position="477"/>
        <end position="479"/>
    </location>
    <ligand>
        <name>ATP</name>
        <dbReference type="ChEBI" id="CHEBI:30616"/>
    </ligand>
</feature>
<keyword evidence="4 6" id="KW-0143">Chaperone</keyword>
<dbReference type="GO" id="GO:0051082">
    <property type="term" value="F:unfolded protein binding"/>
    <property type="evidence" value="ECO:0007669"/>
    <property type="project" value="UniProtKB-UniRule"/>
</dbReference>
<dbReference type="EMBL" id="AACCII010000003">
    <property type="protein sequence ID" value="EAJ9718419.1"/>
    <property type="molecule type" value="Genomic_DNA"/>
</dbReference>
<evidence type="ECO:0000256" key="6">
    <source>
        <dbReference type="HAMAP-Rule" id="MF_00600"/>
    </source>
</evidence>
<dbReference type="PRINTS" id="PR00298">
    <property type="entry name" value="CHAPERONIN60"/>
</dbReference>
<gene>
    <name evidence="6 12" type="primary">groL</name>
    <name evidence="6" type="synonym">groEL</name>
    <name evidence="14" type="ORF">A0K99_03355</name>
    <name evidence="11" type="ORF">B7A03_00810</name>
    <name evidence="12" type="ORF">BFD99_02035</name>
    <name evidence="10" type="ORF">C1418_01050</name>
    <name evidence="9" type="ORF">E8P16_03015</name>
    <name evidence="13" type="ORF">GNO00_04665</name>
</gene>
<evidence type="ECO:0000313" key="16">
    <source>
        <dbReference type="Proteomes" id="UP000349590"/>
    </source>
</evidence>
<sequence length="545" mass="57971">MAKEIIFSDEARNKLYEGVKKLNDAVKVTMGPRGRNVLIQKSFGAPSITKDGVSVAKEVELKDSLENMGASLVREVASKTADQAGDGTTTATVLAHAIFKEGLRNITAGANPIEVKRGMDKACEAIVAELKKLSREVKDKKEIAQVATISANSDEKIGNLIADAMEKVGKDGVITVEEAKSINDELNVVEGMQFDRGYLSPYFITNAEKMTVELSSPYILLFDKKITNLKDLLPVLEQIQKTGKPLLIIAEDIEGEALATLVVNKLRGVLNISAVKAPGFGDRRKAMLEDIAILTGGEVISEELGRTLESATIQDLGQASSVIIDKDNTTIVNGAGEKANIDARVNQIKAQIAETTSDYDREKLQERLAKLSGGVAVIKVGAATETEMKEKKDRVDDALSATKAAVEEGIVIGGGAALIKAKAKIKLDLQGDEAIGAAIVERALRAPLRQIAENAGFDAGVVVNSVENAKDENTGFDAAKGEYVNMLESGIIDPVKVERVALLNAVSVASMLLTTEATISEIKEDKPTMPDMSGMGGMGGMGGMM</sequence>
<evidence type="ECO:0000313" key="12">
    <source>
        <dbReference type="EMBL" id="EAL3734758.1"/>
    </source>
</evidence>
<dbReference type="NCBIfam" id="NF009487">
    <property type="entry name" value="PRK12849.1"/>
    <property type="match status" value="1"/>
</dbReference>
<dbReference type="Proteomes" id="UP000349590">
    <property type="component" value="Unassembled WGS sequence"/>
</dbReference>
<name>A0A1E7PGK8_CAMJU</name>
<dbReference type="NCBIfam" id="NF009488">
    <property type="entry name" value="PRK12850.1"/>
    <property type="match status" value="1"/>
</dbReference>
<dbReference type="RefSeq" id="WP_002858047.1">
    <property type="nucleotide sequence ID" value="NZ_AACERE020000003.1"/>
</dbReference>
<feature type="binding site" evidence="6">
    <location>
        <position position="493"/>
    </location>
    <ligand>
        <name>ATP</name>
        <dbReference type="ChEBI" id="CHEBI:30616"/>
    </ligand>
</feature>
<comment type="similarity">
    <text evidence="1 6 7">Belongs to the chaperonin (HSP60) family.</text>
</comment>
<evidence type="ECO:0000256" key="3">
    <source>
        <dbReference type="ARBA" id="ARBA00022840"/>
    </source>
</evidence>
<comment type="function">
    <text evidence="6 8">Together with its co-chaperonin GroES, plays an essential role in assisting protein folding. The GroEL-GroES system forms a nano-cage that allows encapsulation of the non-native substrate proteins and provides a physical environment optimized to promote and accelerate protein folding.</text>
</comment>